<gene>
    <name evidence="1" type="ORF">STABA_v1c00660</name>
</gene>
<accession>A0A6I6CHC8</accession>
<dbReference type="RefSeq" id="WP_156005386.1">
    <property type="nucleotide sequence ID" value="NZ_CP046276.1"/>
</dbReference>
<name>A0A6I6CHC8_9MOLU</name>
<dbReference type="KEGG" id="stab:STABA_v1c00660"/>
<proteinExistence type="predicted"/>
<sequence length="108" mass="12747">MNNCEHGFTSTEINVNNNEKNDYFLTKNTICNICSKTIEDYHFLIMGVKYFQLLEENMKKLAIDEKVYNDQLKRSNDLWNNRSTLKVNKNTDLKNVGSSFSEKKERIK</sequence>
<keyword evidence="2" id="KW-1185">Reference proteome</keyword>
<dbReference type="AlphaFoldDB" id="A0A6I6CHC8"/>
<reference evidence="1 2" key="1">
    <citation type="submission" date="2019-11" db="EMBL/GenBank/DDBJ databases">
        <title>Complete genome sequence of Spiroplasma tabanidicola TAUS-1 (DSM 22603).</title>
        <authorList>
            <person name="Huang C.-T."/>
            <person name="Lin Y.-C."/>
            <person name="Kuo C.-H."/>
        </authorList>
    </citation>
    <scope>NUCLEOTIDE SEQUENCE [LARGE SCALE GENOMIC DNA]</scope>
    <source>
        <strain evidence="1 2">TAUS-1</strain>
    </source>
</reference>
<evidence type="ECO:0000313" key="1">
    <source>
        <dbReference type="EMBL" id="QGS51433.1"/>
    </source>
</evidence>
<dbReference type="Proteomes" id="UP000424468">
    <property type="component" value="Chromosome"/>
</dbReference>
<evidence type="ECO:0000313" key="2">
    <source>
        <dbReference type="Proteomes" id="UP000424468"/>
    </source>
</evidence>
<dbReference type="EMBL" id="CP046276">
    <property type="protein sequence ID" value="QGS51433.1"/>
    <property type="molecule type" value="Genomic_DNA"/>
</dbReference>
<organism evidence="1 2">
    <name type="scientific">Spiroplasma tabanidicola</name>
    <dbReference type="NCBI Taxonomy" id="324079"/>
    <lineage>
        <taxon>Bacteria</taxon>
        <taxon>Bacillati</taxon>
        <taxon>Mycoplasmatota</taxon>
        <taxon>Mollicutes</taxon>
        <taxon>Entomoplasmatales</taxon>
        <taxon>Spiroplasmataceae</taxon>
        <taxon>Spiroplasma</taxon>
    </lineage>
</organism>
<protein>
    <submittedName>
        <fullName evidence="1">Uncharacterized protein</fullName>
    </submittedName>
</protein>